<sequence length="139" mass="14856">MSVNDPAQPPAALRIAVYSDRKSVRGSVHAAIGTTLAADLPPVELRDFATGPALIRALHNNEIDLCVLDGEAAPLGGIGLTHQIRNEVQDPPPVLLMVARKQDAWLATWSRASAITLLPPDPFELAEKAAELVRGRKLS</sequence>
<dbReference type="EMBL" id="CP011546">
    <property type="protein sequence ID" value="AKK10619.1"/>
    <property type="molecule type" value="Genomic_DNA"/>
</dbReference>
<evidence type="ECO:0000259" key="2">
    <source>
        <dbReference type="PROSITE" id="PS50110"/>
    </source>
</evidence>
<dbReference type="OrthoDB" id="3395459at2"/>
<dbReference type="RefSeq" id="WP_047259174.1">
    <property type="nucleotide sequence ID" value="NZ_CP011546.1"/>
</dbReference>
<dbReference type="AlphaFoldDB" id="A0A0G3HBJ1"/>
<dbReference type="Proteomes" id="UP000035548">
    <property type="component" value="Chromosome"/>
</dbReference>
<accession>A0A0G3HBJ1</accession>
<dbReference type="KEGG" id="cut:CUTER_03050"/>
<keyword evidence="4" id="KW-1185">Reference proteome</keyword>
<dbReference type="STRING" id="1072256.CUTER_03050"/>
<dbReference type="Gene3D" id="3.40.50.2300">
    <property type="match status" value="1"/>
</dbReference>
<reference evidence="3 4" key="1">
    <citation type="journal article" date="2015" name="Genome Announc.">
        <title>Virulence Factor Genes Detected in the Complete Genome Sequence of Corynebacterium uterequi DSM 45634, Isolated from the Uterus of a Maiden Mare.</title>
        <authorList>
            <person name="Ruckert C."/>
            <person name="Kriete M."/>
            <person name="Jaenicke S."/>
            <person name="Winkler A."/>
            <person name="Tauch A."/>
        </authorList>
    </citation>
    <scope>NUCLEOTIDE SEQUENCE [LARGE SCALE GENOMIC DNA]</scope>
    <source>
        <strain evidence="3 4">DSM 45634</strain>
    </source>
</reference>
<name>A0A0G3HBJ1_9CORY</name>
<dbReference type="InterPro" id="IPR011006">
    <property type="entry name" value="CheY-like_superfamily"/>
</dbReference>
<dbReference type="SUPFAM" id="SSF52172">
    <property type="entry name" value="CheY-like"/>
    <property type="match status" value="1"/>
</dbReference>
<feature type="domain" description="Response regulatory" evidence="2">
    <location>
        <begin position="14"/>
        <end position="133"/>
    </location>
</feature>
<dbReference type="InterPro" id="IPR001789">
    <property type="entry name" value="Sig_transdc_resp-reg_receiver"/>
</dbReference>
<feature type="modified residue" description="4-aspartylphosphate" evidence="1">
    <location>
        <position position="69"/>
    </location>
</feature>
<evidence type="ECO:0000313" key="3">
    <source>
        <dbReference type="EMBL" id="AKK10619.1"/>
    </source>
</evidence>
<organism evidence="3 4">
    <name type="scientific">Corynebacterium uterequi</name>
    <dbReference type="NCBI Taxonomy" id="1072256"/>
    <lineage>
        <taxon>Bacteria</taxon>
        <taxon>Bacillati</taxon>
        <taxon>Actinomycetota</taxon>
        <taxon>Actinomycetes</taxon>
        <taxon>Mycobacteriales</taxon>
        <taxon>Corynebacteriaceae</taxon>
        <taxon>Corynebacterium</taxon>
    </lineage>
</organism>
<evidence type="ECO:0000313" key="4">
    <source>
        <dbReference type="Proteomes" id="UP000035548"/>
    </source>
</evidence>
<proteinExistence type="predicted"/>
<protein>
    <submittedName>
        <fullName evidence="3">Response regulator receiver domain protein</fullName>
    </submittedName>
</protein>
<reference evidence="4" key="2">
    <citation type="submission" date="2015-05" db="EMBL/GenBank/DDBJ databases">
        <title>Complete genome sequence of Corynebacterium uterequi DSM 45634, isolated from the uterus of a maiden mare.</title>
        <authorList>
            <person name="Ruckert C."/>
            <person name="Albersmeier A."/>
            <person name="Winkler A."/>
            <person name="Tauch A."/>
        </authorList>
    </citation>
    <scope>NUCLEOTIDE SEQUENCE [LARGE SCALE GENOMIC DNA]</scope>
    <source>
        <strain evidence="4">DSM 45634</strain>
    </source>
</reference>
<evidence type="ECO:0000256" key="1">
    <source>
        <dbReference type="PROSITE-ProRule" id="PRU00169"/>
    </source>
</evidence>
<dbReference type="PATRIC" id="fig|1072256.5.peg.604"/>
<dbReference type="PROSITE" id="PS50110">
    <property type="entry name" value="RESPONSE_REGULATORY"/>
    <property type="match status" value="1"/>
</dbReference>
<keyword evidence="1" id="KW-0597">Phosphoprotein</keyword>
<dbReference type="GO" id="GO:0000160">
    <property type="term" value="P:phosphorelay signal transduction system"/>
    <property type="evidence" value="ECO:0007669"/>
    <property type="project" value="InterPro"/>
</dbReference>
<gene>
    <name evidence="3" type="ORF">CUTER_03050</name>
</gene>